<proteinExistence type="predicted"/>
<dbReference type="GO" id="GO:0046872">
    <property type="term" value="F:metal ion binding"/>
    <property type="evidence" value="ECO:0007669"/>
    <property type="project" value="UniProtKB-KW"/>
</dbReference>
<evidence type="ECO:0000256" key="6">
    <source>
        <dbReference type="ARBA" id="ARBA00023027"/>
    </source>
</evidence>
<reference key="1">
    <citation type="journal article" date="2007" name="Nature">
        <title>The medaka draft genome and insights into vertebrate genome evolution.</title>
        <authorList>
            <person name="Kasahara M."/>
            <person name="Naruse K."/>
            <person name="Sasaki S."/>
            <person name="Nakatani Y."/>
            <person name="Qu W."/>
            <person name="Ahsan B."/>
            <person name="Yamada T."/>
            <person name="Nagayasu Y."/>
            <person name="Doi K."/>
            <person name="Kasai Y."/>
            <person name="Jindo T."/>
            <person name="Kobayashi D."/>
            <person name="Shimada A."/>
            <person name="Toyoda A."/>
            <person name="Kuroki Y."/>
            <person name="Fujiyama A."/>
            <person name="Sasaki T."/>
            <person name="Shimizu A."/>
            <person name="Asakawa S."/>
            <person name="Shimizu N."/>
            <person name="Hashimoto S."/>
            <person name="Yang J."/>
            <person name="Lee Y."/>
            <person name="Matsushima K."/>
            <person name="Sugano S."/>
            <person name="Sakaizumi M."/>
            <person name="Narita T."/>
            <person name="Ohishi K."/>
            <person name="Haga S."/>
            <person name="Ohta F."/>
            <person name="Nomoto H."/>
            <person name="Nogata K."/>
            <person name="Morishita T."/>
            <person name="Endo T."/>
            <person name="Shin-I T."/>
            <person name="Takeda H."/>
            <person name="Morishita S."/>
            <person name="Kohara Y."/>
        </authorList>
    </citation>
    <scope>NUCLEOTIDE SEQUENCE [LARGE SCALE GENOMIC DNA]</scope>
    <source>
        <strain>Hd-rR</strain>
    </source>
</reference>
<evidence type="ECO:0000256" key="5">
    <source>
        <dbReference type="ARBA" id="ARBA00022842"/>
    </source>
</evidence>
<dbReference type="CDD" id="cd03429">
    <property type="entry name" value="NUDIX_NADH_pyrophosphatase_Nudt13"/>
    <property type="match status" value="1"/>
</dbReference>
<reference evidence="11" key="3">
    <citation type="submission" date="2025-08" db="UniProtKB">
        <authorList>
            <consortium name="Ensembl"/>
        </authorList>
    </citation>
    <scope>IDENTIFICATION</scope>
    <source>
        <strain evidence="11">HNI</strain>
    </source>
</reference>
<keyword evidence="5" id="KW-0460">Magnesium</keyword>
<comment type="cofactor">
    <cofactor evidence="1">
        <name>Mg(2+)</name>
        <dbReference type="ChEBI" id="CHEBI:18420"/>
    </cofactor>
</comment>
<dbReference type="InterPro" id="IPR000086">
    <property type="entry name" value="NUDIX_hydrolase_dom"/>
</dbReference>
<dbReference type="InterPro" id="IPR015797">
    <property type="entry name" value="NUDIX_hydrolase-like_dom_sf"/>
</dbReference>
<dbReference type="Pfam" id="PF09296">
    <property type="entry name" value="NUDIX-like"/>
    <property type="match status" value="1"/>
</dbReference>
<evidence type="ECO:0000256" key="3">
    <source>
        <dbReference type="ARBA" id="ARBA00022723"/>
    </source>
</evidence>
<dbReference type="Proteomes" id="UP000265180">
    <property type="component" value="Chromosome 19"/>
</dbReference>
<evidence type="ECO:0000256" key="1">
    <source>
        <dbReference type="ARBA" id="ARBA00001946"/>
    </source>
</evidence>
<evidence type="ECO:0000256" key="4">
    <source>
        <dbReference type="ARBA" id="ARBA00022801"/>
    </source>
</evidence>
<dbReference type="Pfam" id="PF00293">
    <property type="entry name" value="NUDIX"/>
    <property type="match status" value="1"/>
</dbReference>
<dbReference type="Ensembl" id="ENSORLT00020001658.1">
    <property type="protein sequence ID" value="ENSORLP00020008156.1"/>
    <property type="gene ID" value="ENSORLG00020009048.1"/>
</dbReference>
<dbReference type="GO" id="GO:0016787">
    <property type="term" value="F:hydrolase activity"/>
    <property type="evidence" value="ECO:0007669"/>
    <property type="project" value="UniProtKB-KW"/>
</dbReference>
<evidence type="ECO:0000259" key="10">
    <source>
        <dbReference type="PROSITE" id="PS51462"/>
    </source>
</evidence>
<protein>
    <recommendedName>
        <fullName evidence="2">NAD(+) diphosphatase</fullName>
        <ecNumber evidence="2">3.6.1.22</ecNumber>
    </recommendedName>
</protein>
<evidence type="ECO:0000313" key="12">
    <source>
        <dbReference type="Proteomes" id="UP000265180"/>
    </source>
</evidence>
<reference evidence="11" key="4">
    <citation type="submission" date="2025-09" db="UniProtKB">
        <authorList>
            <consortium name="Ensembl"/>
        </authorList>
    </citation>
    <scope>IDENTIFICATION</scope>
    <source>
        <strain evidence="11">HNI</strain>
    </source>
</reference>
<comment type="catalytic activity">
    <reaction evidence="9">
        <text>NADH + H2O = reduced beta-nicotinamide D-ribonucleotide + AMP + 2 H(+)</text>
        <dbReference type="Rhea" id="RHEA:48868"/>
        <dbReference type="ChEBI" id="CHEBI:15377"/>
        <dbReference type="ChEBI" id="CHEBI:15378"/>
        <dbReference type="ChEBI" id="CHEBI:57945"/>
        <dbReference type="ChEBI" id="CHEBI:90832"/>
        <dbReference type="ChEBI" id="CHEBI:456215"/>
        <dbReference type="EC" id="3.6.1.22"/>
    </reaction>
    <physiologicalReaction direction="left-to-right" evidence="9">
        <dbReference type="Rhea" id="RHEA:48869"/>
    </physiologicalReaction>
</comment>
<evidence type="ECO:0000256" key="9">
    <source>
        <dbReference type="ARBA" id="ARBA00049264"/>
    </source>
</evidence>
<keyword evidence="3" id="KW-0479">Metal-binding</keyword>
<comment type="catalytic activity">
    <reaction evidence="7">
        <text>NADPH + H2O = reduced beta-nicotinamide D-ribonucleotide + adenosine 2',5'-bisphosphate + 2 H(+)</text>
        <dbReference type="Rhea" id="RHEA:60820"/>
        <dbReference type="ChEBI" id="CHEBI:15377"/>
        <dbReference type="ChEBI" id="CHEBI:15378"/>
        <dbReference type="ChEBI" id="CHEBI:57783"/>
        <dbReference type="ChEBI" id="CHEBI:90832"/>
        <dbReference type="ChEBI" id="CHEBI:194156"/>
    </reaction>
    <physiologicalReaction direction="left-to-right" evidence="7">
        <dbReference type="Rhea" id="RHEA:60821"/>
    </physiologicalReaction>
</comment>
<reference evidence="11 12" key="2">
    <citation type="submission" date="2017-04" db="EMBL/GenBank/DDBJ databases">
        <title>CpG methylation of centromeres and impact of large insertions on vertebrate speciation.</title>
        <authorList>
            <person name="Ichikawa K."/>
            <person name="Yoshimura J."/>
            <person name="Morishita S."/>
        </authorList>
    </citation>
    <scope>NUCLEOTIDE SEQUENCE</scope>
    <source>
        <strain evidence="11 12">HNI</strain>
    </source>
</reference>
<dbReference type="InterPro" id="IPR020084">
    <property type="entry name" value="NUDIX_hydrolase_CS"/>
</dbReference>
<dbReference type="AlphaFoldDB" id="A0A3P9KI90"/>
<comment type="catalytic activity">
    <reaction evidence="8">
        <text>NAD(+) + H2O = beta-nicotinamide D-ribonucleotide + AMP + 2 H(+)</text>
        <dbReference type="Rhea" id="RHEA:11800"/>
        <dbReference type="ChEBI" id="CHEBI:14649"/>
        <dbReference type="ChEBI" id="CHEBI:15377"/>
        <dbReference type="ChEBI" id="CHEBI:15378"/>
        <dbReference type="ChEBI" id="CHEBI:57540"/>
        <dbReference type="ChEBI" id="CHEBI:456215"/>
        <dbReference type="EC" id="3.6.1.22"/>
    </reaction>
    <physiologicalReaction direction="left-to-right" evidence="8">
        <dbReference type="Rhea" id="RHEA:11801"/>
    </physiologicalReaction>
</comment>
<dbReference type="InterPro" id="IPR015376">
    <property type="entry name" value="Znr_NADH_PPase"/>
</dbReference>
<dbReference type="SUPFAM" id="SSF55811">
    <property type="entry name" value="Nudix"/>
    <property type="match status" value="1"/>
</dbReference>
<dbReference type="InterPro" id="IPR049734">
    <property type="entry name" value="NudC-like_C"/>
</dbReference>
<keyword evidence="4" id="KW-0378">Hydrolase</keyword>
<name>A0A3P9KI90_ORYLA</name>
<organism evidence="11 12">
    <name type="scientific">Oryzias latipes</name>
    <name type="common">Japanese rice fish</name>
    <name type="synonym">Japanese killifish</name>
    <dbReference type="NCBI Taxonomy" id="8090"/>
    <lineage>
        <taxon>Eukaryota</taxon>
        <taxon>Metazoa</taxon>
        <taxon>Chordata</taxon>
        <taxon>Craniata</taxon>
        <taxon>Vertebrata</taxon>
        <taxon>Euteleostomi</taxon>
        <taxon>Actinopterygii</taxon>
        <taxon>Neopterygii</taxon>
        <taxon>Teleostei</taxon>
        <taxon>Neoteleostei</taxon>
        <taxon>Acanthomorphata</taxon>
        <taxon>Ovalentaria</taxon>
        <taxon>Atherinomorphae</taxon>
        <taxon>Beloniformes</taxon>
        <taxon>Adrianichthyidae</taxon>
        <taxon>Oryziinae</taxon>
        <taxon>Oryzias</taxon>
    </lineage>
</organism>
<dbReference type="PANTHER" id="PTHR11383:SF3">
    <property type="entry name" value="NAD(P)H PYROPHOSPHATASE NUDT13, MITOCHONDRIAL"/>
    <property type="match status" value="1"/>
</dbReference>
<evidence type="ECO:0000256" key="2">
    <source>
        <dbReference type="ARBA" id="ARBA00012381"/>
    </source>
</evidence>
<dbReference type="Gene3D" id="3.90.79.10">
    <property type="entry name" value="Nucleoside Triphosphate Pyrophosphohydrolase"/>
    <property type="match status" value="1"/>
</dbReference>
<evidence type="ECO:0000313" key="11">
    <source>
        <dbReference type="Ensembl" id="ENSORLP00020008156.1"/>
    </source>
</evidence>
<dbReference type="NCBIfam" id="NF001299">
    <property type="entry name" value="PRK00241.1"/>
    <property type="match status" value="1"/>
</dbReference>
<dbReference type="PROSITE" id="PS00893">
    <property type="entry name" value="NUDIX_BOX"/>
    <property type="match status" value="1"/>
</dbReference>
<feature type="domain" description="Nudix hydrolase" evidence="10">
    <location>
        <begin position="271"/>
        <end position="402"/>
    </location>
</feature>
<evidence type="ECO:0000256" key="8">
    <source>
        <dbReference type="ARBA" id="ARBA00049196"/>
    </source>
</evidence>
<keyword evidence="6" id="KW-0520">NAD</keyword>
<dbReference type="PROSITE" id="PS51462">
    <property type="entry name" value="NUDIX"/>
    <property type="match status" value="1"/>
</dbReference>
<dbReference type="InterPro" id="IPR015375">
    <property type="entry name" value="NADH_PPase-like_N"/>
</dbReference>
<evidence type="ECO:0000256" key="7">
    <source>
        <dbReference type="ARBA" id="ARBA00047501"/>
    </source>
</evidence>
<sequence>MGLGTGISCRGSRDFQSKSHDVKVGVCGSGWTDLLLLGCRFERVVDGDGGETHCKDKKALERMRTGNRTRPVLTGGPRTMLLLNPLRGILSARPQVLGLTRFGSSFVSRMRFLNRLKQEDEACAAALQDGQLVLFHRLQPLLQRGPTGTFRPVTLTCSGVQSLLQNFGSDGPLLEDSILIGCSEQNQAQFCLDVGHLDQAAVAEFCAGTFIDLRKSFFLLPGPAAQLVAKAQALLRWHQTNGFCSATGQPTHRNRAGSQRVCSSSSIIYYPKMSPVVIVLLSDGSRCLLGRQASFPRGMYSALAGFCDMGETLEETLHREVAEEVGLEVQDVSYSSSQHWPFPHSSFMLGCHATVSPAHTQLEVDRSELEDARWLTAEEISSALQAGVPPRGDRPPDVWLPPKHAVAHHLITEWRDRQRHLQASE</sequence>
<accession>A0A3P9KI90</accession>
<dbReference type="EC" id="3.6.1.22" evidence="2"/>
<dbReference type="Gene3D" id="3.90.79.20">
    <property type="match status" value="1"/>
</dbReference>
<dbReference type="Pfam" id="PF09297">
    <property type="entry name" value="Zn_ribbon_NUD"/>
    <property type="match status" value="1"/>
</dbReference>
<dbReference type="PANTHER" id="PTHR11383">
    <property type="entry name" value="NUCLEOSIDE DIPHOSPHATE-LINKED MOIETY X MOTIF 13"/>
    <property type="match status" value="1"/>
</dbReference>